<dbReference type="InterPro" id="IPR021720">
    <property type="entry name" value="Malectin_dom"/>
</dbReference>
<dbReference type="PANTHER" id="PTHR48006:SF34">
    <property type="entry name" value="OS08G0203700 PROTEIN"/>
    <property type="match status" value="1"/>
</dbReference>
<keyword evidence="8" id="KW-0067">ATP-binding</keyword>
<evidence type="ECO:0000256" key="9">
    <source>
        <dbReference type="ARBA" id="ARBA00023170"/>
    </source>
</evidence>
<protein>
    <recommendedName>
        <fullName evidence="2">non-specific serine/threonine protein kinase</fullName>
        <ecNumber evidence="2">2.7.11.1</ecNumber>
    </recommendedName>
</protein>
<evidence type="ECO:0000256" key="1">
    <source>
        <dbReference type="ARBA" id="ARBA00004479"/>
    </source>
</evidence>
<dbReference type="Gene3D" id="3.30.200.20">
    <property type="entry name" value="Phosphorylase Kinase, domain 1"/>
    <property type="match status" value="1"/>
</dbReference>
<feature type="domain" description="Protein kinase" evidence="14">
    <location>
        <begin position="280"/>
        <end position="520"/>
    </location>
</feature>
<keyword evidence="4" id="KW-0597">Phosphoprotein</keyword>
<keyword evidence="13" id="KW-1133">Transmembrane helix</keyword>
<dbReference type="InterPro" id="IPR051824">
    <property type="entry name" value="LRR_Rcpt-Like_S/T_Kinase"/>
</dbReference>
<dbReference type="GO" id="GO:0005886">
    <property type="term" value="C:plasma membrane"/>
    <property type="evidence" value="ECO:0007669"/>
    <property type="project" value="TreeGrafter"/>
</dbReference>
<comment type="subcellular location">
    <subcellularLocation>
        <location evidence="1">Membrane</location>
        <topology evidence="1">Single-pass type I membrane protein</topology>
    </subcellularLocation>
</comment>
<dbReference type="EC" id="2.7.11.1" evidence="2"/>
<keyword evidence="5" id="KW-0808">Transferase</keyword>
<dbReference type="FunFam" id="1.10.510.10:FF:001424">
    <property type="entry name" value="Protein kinase superfamily protein"/>
    <property type="match status" value="1"/>
</dbReference>
<dbReference type="SMART" id="SM00220">
    <property type="entry name" value="S_TKc"/>
    <property type="match status" value="1"/>
</dbReference>
<evidence type="ECO:0000256" key="11">
    <source>
        <dbReference type="ARBA" id="ARBA00047899"/>
    </source>
</evidence>
<dbReference type="InterPro" id="IPR011009">
    <property type="entry name" value="Kinase-like_dom_sf"/>
</dbReference>
<evidence type="ECO:0000256" key="7">
    <source>
        <dbReference type="ARBA" id="ARBA00022741"/>
    </source>
</evidence>
<dbReference type="InterPro" id="IPR001245">
    <property type="entry name" value="Ser-Thr/Tyr_kinase_cat_dom"/>
</dbReference>
<evidence type="ECO:0000256" key="13">
    <source>
        <dbReference type="SAM" id="Phobius"/>
    </source>
</evidence>
<evidence type="ECO:0000256" key="6">
    <source>
        <dbReference type="ARBA" id="ARBA00022729"/>
    </source>
</evidence>
<dbReference type="PANTHER" id="PTHR48006">
    <property type="entry name" value="LEUCINE-RICH REPEAT-CONTAINING PROTEIN DDB_G0281931-RELATED"/>
    <property type="match status" value="1"/>
</dbReference>
<evidence type="ECO:0000259" key="14">
    <source>
        <dbReference type="PROSITE" id="PS50011"/>
    </source>
</evidence>
<proteinExistence type="predicted"/>
<dbReference type="Gene3D" id="1.10.510.10">
    <property type="entry name" value="Transferase(Phosphotransferase) domain 1"/>
    <property type="match status" value="1"/>
</dbReference>
<keyword evidence="3" id="KW-0418">Kinase</keyword>
<comment type="catalytic activity">
    <reaction evidence="11">
        <text>L-threonyl-[protein] + ATP = O-phospho-L-threonyl-[protein] + ADP + H(+)</text>
        <dbReference type="Rhea" id="RHEA:46608"/>
        <dbReference type="Rhea" id="RHEA-COMP:11060"/>
        <dbReference type="Rhea" id="RHEA-COMP:11605"/>
        <dbReference type="ChEBI" id="CHEBI:15378"/>
        <dbReference type="ChEBI" id="CHEBI:30013"/>
        <dbReference type="ChEBI" id="CHEBI:30616"/>
        <dbReference type="ChEBI" id="CHEBI:61977"/>
        <dbReference type="ChEBI" id="CHEBI:456216"/>
        <dbReference type="EC" id="2.7.11.1"/>
    </reaction>
</comment>
<keyword evidence="9" id="KW-0675">Receptor</keyword>
<evidence type="ECO:0000313" key="15">
    <source>
        <dbReference type="EMBL" id="SPD33089.1"/>
    </source>
</evidence>
<sequence>MASKRERKSFASGLWETTDSVMCFGDGGGVCVWKSDSESEGERETDANFSIKCGGKEMPAEGIVYEAENSPSFDWHKLLEPTPRELYHTSRMSPGSLRYYGLGLDNGLYNVSLFFAETGFDAQSSQTWKSLGRRVFNIYIQDFDISKEAGGVQRAIQKNFMANVSENYLEIHLFWAGKGTCCIPVQDFVSTVPGILPSTPGEKSKLGLIVGIAVPVGVVTLILIFAVFYMKRKSLHHNEEGKSITTVVEVPVIYSLKLLGMGPRPNTFSYAELRSATEDFNPSNKLGEGGFGPVFKGTLSDGRIVAVKQLLVASHQGKSQFVTEISTISAVQHRNLVKLYGCCIDGDRRLLVYEYLENRSLDQALFGKSNLRLDWPTRFSVCLGTARGLAYLHEESRPRIVHRDVKASNILIDGELCPKISDFGLAKLYDDTKTHISTSSCRDHVSYLYHFHKAIVSLIACITNDAAIQCPVLWPMLAGDIEIESNVGIIVILIAELGDIMPSPVNVTETMFDGIIGDGR</sequence>
<keyword evidence="3" id="KW-0723">Serine/threonine-protein kinase</keyword>
<keyword evidence="7" id="KW-0547">Nucleotide-binding</keyword>
<accession>A0A2N9J9G0</accession>
<dbReference type="InterPro" id="IPR008271">
    <property type="entry name" value="Ser/Thr_kinase_AS"/>
</dbReference>
<name>A0A2N9J9G0_FAGSY</name>
<keyword evidence="13" id="KW-0472">Membrane</keyword>
<evidence type="ECO:0000256" key="3">
    <source>
        <dbReference type="ARBA" id="ARBA00022527"/>
    </source>
</evidence>
<organism evidence="15">
    <name type="scientific">Fagus sylvatica</name>
    <name type="common">Beechnut</name>
    <dbReference type="NCBI Taxonomy" id="28930"/>
    <lineage>
        <taxon>Eukaryota</taxon>
        <taxon>Viridiplantae</taxon>
        <taxon>Streptophyta</taxon>
        <taxon>Embryophyta</taxon>
        <taxon>Tracheophyta</taxon>
        <taxon>Spermatophyta</taxon>
        <taxon>Magnoliopsida</taxon>
        <taxon>eudicotyledons</taxon>
        <taxon>Gunneridae</taxon>
        <taxon>Pentapetalae</taxon>
        <taxon>rosids</taxon>
        <taxon>fabids</taxon>
        <taxon>Fagales</taxon>
        <taxon>Fagaceae</taxon>
        <taxon>Fagus</taxon>
    </lineage>
</organism>
<feature type="transmembrane region" description="Helical" evidence="13">
    <location>
        <begin position="206"/>
        <end position="230"/>
    </location>
</feature>
<evidence type="ECO:0000256" key="12">
    <source>
        <dbReference type="ARBA" id="ARBA00048679"/>
    </source>
</evidence>
<dbReference type="FunFam" id="3.30.200.20:FF:000140">
    <property type="entry name" value="Leucine-rich repeat receptor-like protein kinase"/>
    <property type="match status" value="1"/>
</dbReference>
<gene>
    <name evidence="15" type="ORF">FSB_LOCUS60971</name>
</gene>
<reference evidence="15" key="1">
    <citation type="submission" date="2018-02" db="EMBL/GenBank/DDBJ databases">
        <authorList>
            <person name="Cohen D.B."/>
            <person name="Kent A.D."/>
        </authorList>
    </citation>
    <scope>NUCLEOTIDE SEQUENCE</scope>
</reference>
<evidence type="ECO:0000256" key="2">
    <source>
        <dbReference type="ARBA" id="ARBA00012513"/>
    </source>
</evidence>
<evidence type="ECO:0000256" key="5">
    <source>
        <dbReference type="ARBA" id="ARBA00022679"/>
    </source>
</evidence>
<dbReference type="EMBL" id="OIVN01006436">
    <property type="protein sequence ID" value="SPD33089.1"/>
    <property type="molecule type" value="Genomic_DNA"/>
</dbReference>
<dbReference type="Gene3D" id="2.60.120.430">
    <property type="entry name" value="Galactose-binding lectin"/>
    <property type="match status" value="1"/>
</dbReference>
<evidence type="ECO:0000256" key="10">
    <source>
        <dbReference type="ARBA" id="ARBA00023180"/>
    </source>
</evidence>
<dbReference type="Pfam" id="PF07714">
    <property type="entry name" value="PK_Tyr_Ser-Thr"/>
    <property type="match status" value="1"/>
</dbReference>
<dbReference type="SUPFAM" id="SSF56112">
    <property type="entry name" value="Protein kinase-like (PK-like)"/>
    <property type="match status" value="1"/>
</dbReference>
<evidence type="ECO:0000256" key="4">
    <source>
        <dbReference type="ARBA" id="ARBA00022553"/>
    </source>
</evidence>
<dbReference type="PROSITE" id="PS00108">
    <property type="entry name" value="PROTEIN_KINASE_ST"/>
    <property type="match status" value="1"/>
</dbReference>
<keyword evidence="10" id="KW-0325">Glycoprotein</keyword>
<dbReference type="GO" id="GO:0005524">
    <property type="term" value="F:ATP binding"/>
    <property type="evidence" value="ECO:0007669"/>
    <property type="project" value="UniProtKB-KW"/>
</dbReference>
<dbReference type="PROSITE" id="PS50011">
    <property type="entry name" value="PROTEIN_KINASE_DOM"/>
    <property type="match status" value="1"/>
</dbReference>
<keyword evidence="13" id="KW-0812">Transmembrane</keyword>
<dbReference type="InterPro" id="IPR000719">
    <property type="entry name" value="Prot_kinase_dom"/>
</dbReference>
<keyword evidence="6" id="KW-0732">Signal</keyword>
<comment type="catalytic activity">
    <reaction evidence="12">
        <text>L-seryl-[protein] + ATP = O-phospho-L-seryl-[protein] + ADP + H(+)</text>
        <dbReference type="Rhea" id="RHEA:17989"/>
        <dbReference type="Rhea" id="RHEA-COMP:9863"/>
        <dbReference type="Rhea" id="RHEA-COMP:11604"/>
        <dbReference type="ChEBI" id="CHEBI:15378"/>
        <dbReference type="ChEBI" id="CHEBI:29999"/>
        <dbReference type="ChEBI" id="CHEBI:30616"/>
        <dbReference type="ChEBI" id="CHEBI:83421"/>
        <dbReference type="ChEBI" id="CHEBI:456216"/>
        <dbReference type="EC" id="2.7.11.1"/>
    </reaction>
</comment>
<dbReference type="Pfam" id="PF11721">
    <property type="entry name" value="Malectin"/>
    <property type="match status" value="1"/>
</dbReference>
<dbReference type="GO" id="GO:0004674">
    <property type="term" value="F:protein serine/threonine kinase activity"/>
    <property type="evidence" value="ECO:0007669"/>
    <property type="project" value="UniProtKB-KW"/>
</dbReference>
<dbReference type="AlphaFoldDB" id="A0A2N9J9G0"/>
<evidence type="ECO:0000256" key="8">
    <source>
        <dbReference type="ARBA" id="ARBA00022840"/>
    </source>
</evidence>